<reference evidence="1 2" key="1">
    <citation type="submission" date="2019-08" db="EMBL/GenBank/DDBJ databases">
        <title>Whole genome of Aphis craccivora.</title>
        <authorList>
            <person name="Voronova N.V."/>
            <person name="Shulinski R.S."/>
            <person name="Bandarenka Y.V."/>
            <person name="Zhorov D.G."/>
            <person name="Warner D."/>
        </authorList>
    </citation>
    <scope>NUCLEOTIDE SEQUENCE [LARGE SCALE GENOMIC DNA]</scope>
    <source>
        <strain evidence="1">180601</strain>
        <tissue evidence="1">Whole Body</tissue>
    </source>
</reference>
<keyword evidence="1" id="KW-0695">RNA-directed DNA polymerase</keyword>
<accession>A0A6G0YVH0</accession>
<proteinExistence type="predicted"/>
<dbReference type="AlphaFoldDB" id="A0A6G0YVH0"/>
<keyword evidence="1" id="KW-0808">Transferase</keyword>
<sequence length="72" mass="8560">MNGRKIYMLRFPDNVAVLADSEELQRMLRCMEETLLNELNMKINTKKTKVLDKSSEDICMEYNVVWEINMDN</sequence>
<dbReference type="EMBL" id="VUJU01002285">
    <property type="protein sequence ID" value="KAF0761830.1"/>
    <property type="molecule type" value="Genomic_DNA"/>
</dbReference>
<evidence type="ECO:0000313" key="1">
    <source>
        <dbReference type="EMBL" id="KAF0761830.1"/>
    </source>
</evidence>
<gene>
    <name evidence="1" type="ORF">FWK35_00006748</name>
</gene>
<organism evidence="1 2">
    <name type="scientific">Aphis craccivora</name>
    <name type="common">Cowpea aphid</name>
    <dbReference type="NCBI Taxonomy" id="307492"/>
    <lineage>
        <taxon>Eukaryota</taxon>
        <taxon>Metazoa</taxon>
        <taxon>Ecdysozoa</taxon>
        <taxon>Arthropoda</taxon>
        <taxon>Hexapoda</taxon>
        <taxon>Insecta</taxon>
        <taxon>Pterygota</taxon>
        <taxon>Neoptera</taxon>
        <taxon>Paraneoptera</taxon>
        <taxon>Hemiptera</taxon>
        <taxon>Sternorrhyncha</taxon>
        <taxon>Aphidomorpha</taxon>
        <taxon>Aphidoidea</taxon>
        <taxon>Aphididae</taxon>
        <taxon>Aphidini</taxon>
        <taxon>Aphis</taxon>
        <taxon>Aphis</taxon>
    </lineage>
</organism>
<dbReference type="GO" id="GO:0003964">
    <property type="term" value="F:RNA-directed DNA polymerase activity"/>
    <property type="evidence" value="ECO:0007669"/>
    <property type="project" value="UniProtKB-KW"/>
</dbReference>
<evidence type="ECO:0000313" key="2">
    <source>
        <dbReference type="Proteomes" id="UP000478052"/>
    </source>
</evidence>
<name>A0A6G0YVH0_APHCR</name>
<comment type="caution">
    <text evidence="1">The sequence shown here is derived from an EMBL/GenBank/DDBJ whole genome shotgun (WGS) entry which is preliminary data.</text>
</comment>
<protein>
    <submittedName>
        <fullName evidence="1">Reverse transcriptase domain-containing protein</fullName>
    </submittedName>
</protein>
<keyword evidence="2" id="KW-1185">Reference proteome</keyword>
<keyword evidence="1" id="KW-0548">Nucleotidyltransferase</keyword>
<dbReference type="OrthoDB" id="410104at2759"/>
<dbReference type="Proteomes" id="UP000478052">
    <property type="component" value="Unassembled WGS sequence"/>
</dbReference>